<dbReference type="InterPro" id="IPR021860">
    <property type="entry name" value="Peptidase_S12_Pab87-rel_C"/>
</dbReference>
<dbReference type="InterPro" id="IPR001466">
    <property type="entry name" value="Beta-lactam-related"/>
</dbReference>
<dbReference type="Proteomes" id="UP001597012">
    <property type="component" value="Unassembled WGS sequence"/>
</dbReference>
<reference evidence="4" key="1">
    <citation type="journal article" date="2019" name="Int. J. Syst. Evol. Microbiol.">
        <title>The Global Catalogue of Microorganisms (GCM) 10K type strain sequencing project: providing services to taxonomists for standard genome sequencing and annotation.</title>
        <authorList>
            <consortium name="The Broad Institute Genomics Platform"/>
            <consortium name="The Broad Institute Genome Sequencing Center for Infectious Disease"/>
            <person name="Wu L."/>
            <person name="Ma J."/>
        </authorList>
    </citation>
    <scope>NUCLEOTIDE SEQUENCE [LARGE SCALE GENOMIC DNA]</scope>
    <source>
        <strain evidence="4">CCUG 61948</strain>
    </source>
</reference>
<dbReference type="Gene3D" id="2.40.128.600">
    <property type="match status" value="1"/>
</dbReference>
<feature type="domain" description="Beta-lactamase-related" evidence="1">
    <location>
        <begin position="30"/>
        <end position="352"/>
    </location>
</feature>
<keyword evidence="4" id="KW-1185">Reference proteome</keyword>
<organism evidence="3 4">
    <name type="scientific">Maribacter chungangensis</name>
    <dbReference type="NCBI Taxonomy" id="1069117"/>
    <lineage>
        <taxon>Bacteria</taxon>
        <taxon>Pseudomonadati</taxon>
        <taxon>Bacteroidota</taxon>
        <taxon>Flavobacteriia</taxon>
        <taxon>Flavobacteriales</taxon>
        <taxon>Flavobacteriaceae</taxon>
        <taxon>Maribacter</taxon>
    </lineage>
</organism>
<protein>
    <submittedName>
        <fullName evidence="3">Serine hydrolase</fullName>
    </submittedName>
</protein>
<dbReference type="EMBL" id="JBHTHY010000003">
    <property type="protein sequence ID" value="MFD0796840.1"/>
    <property type="molecule type" value="Genomic_DNA"/>
</dbReference>
<accession>A0ABW3B169</accession>
<dbReference type="Pfam" id="PF11954">
    <property type="entry name" value="DUF3471"/>
    <property type="match status" value="1"/>
</dbReference>
<dbReference type="Gene3D" id="3.40.710.10">
    <property type="entry name" value="DD-peptidase/beta-lactamase superfamily"/>
    <property type="match status" value="1"/>
</dbReference>
<evidence type="ECO:0000259" key="1">
    <source>
        <dbReference type="Pfam" id="PF00144"/>
    </source>
</evidence>
<dbReference type="InterPro" id="IPR050491">
    <property type="entry name" value="AmpC-like"/>
</dbReference>
<proteinExistence type="predicted"/>
<dbReference type="RefSeq" id="WP_379932781.1">
    <property type="nucleotide sequence ID" value="NZ_JBHTHY010000003.1"/>
</dbReference>
<gene>
    <name evidence="3" type="ORF">ACFQZJ_05170</name>
</gene>
<evidence type="ECO:0000313" key="3">
    <source>
        <dbReference type="EMBL" id="MFD0796840.1"/>
    </source>
</evidence>
<comment type="caution">
    <text evidence="3">The sequence shown here is derived from an EMBL/GenBank/DDBJ whole genome shotgun (WGS) entry which is preliminary data.</text>
</comment>
<dbReference type="InterPro" id="IPR012338">
    <property type="entry name" value="Beta-lactam/transpept-like"/>
</dbReference>
<dbReference type="PANTHER" id="PTHR46825:SF15">
    <property type="entry name" value="BETA-LACTAMASE-RELATED DOMAIN-CONTAINING PROTEIN"/>
    <property type="match status" value="1"/>
</dbReference>
<feature type="domain" description="Peptidase S12 Pab87-related C-terminal" evidence="2">
    <location>
        <begin position="395"/>
        <end position="489"/>
    </location>
</feature>
<dbReference type="GO" id="GO:0016787">
    <property type="term" value="F:hydrolase activity"/>
    <property type="evidence" value="ECO:0007669"/>
    <property type="project" value="UniProtKB-KW"/>
</dbReference>
<dbReference type="SUPFAM" id="SSF56601">
    <property type="entry name" value="beta-lactamase/transpeptidase-like"/>
    <property type="match status" value="1"/>
</dbReference>
<dbReference type="Pfam" id="PF00144">
    <property type="entry name" value="Beta-lactamase"/>
    <property type="match status" value="1"/>
</dbReference>
<dbReference type="PANTHER" id="PTHR46825">
    <property type="entry name" value="D-ALANYL-D-ALANINE-CARBOXYPEPTIDASE/ENDOPEPTIDASE AMPH"/>
    <property type="match status" value="1"/>
</dbReference>
<evidence type="ECO:0000259" key="2">
    <source>
        <dbReference type="Pfam" id="PF11954"/>
    </source>
</evidence>
<sequence length="495" mass="56864">MKFTYTLLCLLHIHLCFGQLNIPELNGIENDINQLVKQYNAVGLALAVVKENKVIYSHGFGYRDIENRLPVNTNTVFPIGSTTKAFTGSLLGILESKKQVSLKDKPASYLPDFQFYNEKMDNLITIDDLLSHRSGIGNQGTSEVFFPEKDKLKVVQRLRYLKPEGEIKNSFEYSNMGYTLVGAIVEQITNKSWDTNLEERIFEPLEMKNSYTTLEEMKKSNNYSLPYGLFEGRTEKVKFEEFNSISPAGAIKSTVNDLSNWMLTWLNNGVFNEKQVIPPNYVNEATRLQNVKVGRYEKDAFLFGDGFGWRLRSSYGHYRIDHGGNTFGFSSNLVMFPLEKIGVVVLTNQDNSQLPYMITDNITRRLFKLNPYPEEYPVVVSDIFKPRAAHKELNKNKMPNHPIVSFCGTYFAKGFGEIIIVKEKDALFAILPTYKFQLEHLNYNSFFFKATKAFKDVYNPQYTIQFILDTDGNISGLEMHSQKEPIEFQRMDSKD</sequence>
<name>A0ABW3B169_9FLAO</name>
<evidence type="ECO:0000313" key="4">
    <source>
        <dbReference type="Proteomes" id="UP001597012"/>
    </source>
</evidence>
<keyword evidence="3" id="KW-0378">Hydrolase</keyword>